<feature type="compositionally biased region" description="Acidic residues" evidence="1">
    <location>
        <begin position="452"/>
        <end position="462"/>
    </location>
</feature>
<dbReference type="CDD" id="cd10527">
    <property type="entry name" value="SET_LSMT"/>
    <property type="match status" value="1"/>
</dbReference>
<dbReference type="Gene3D" id="3.90.1410.10">
    <property type="entry name" value="set domain protein methyltransferase, domain 1"/>
    <property type="match status" value="1"/>
</dbReference>
<accession>A0AAJ0G8H5</accession>
<dbReference type="InterPro" id="IPR050600">
    <property type="entry name" value="SETD3_SETD6_MTase"/>
</dbReference>
<sequence length="462" mass="52057">MPGELPGRGGALLASEALNAGRDESNVLLTVPKDLVLSLERCQEQARYDRDYRGVLDSLGDFGKTPRGAILTFLLVQASMSSPQLSEYVSVHTPFSIYLKSLPLEELPTFWRSEELQLLIGTTLAPAISSKLKSLRREYDLLCSSAANTRWYRAVQDHLDFDDWIQVDAMYRSRALDFPAIGHCMVPCVDLANHAAGEATVAVYEKDQDGNAVLLLRDGKSVGENDEVTITYGDEKGACEMLFSYGFLDDNMTSAESLFLSLNIPATDSLRTAKMAFAETAPGFKLIAVEDEKVDWTGDFIWLLCLSEDDGLRFELARTVHGNVEMDAFFQDRRLTGGAAELYSLLGESELWDLYRLRAITLLQQRVFEQLQVLYTTQDDMEAVQHGDDLEVRERQYELAMRLRSLEFDLMNQAYESFEQQKLEFAQSPVVARYLQEVNQETSTTGTHSTEIDIDEQQDDFS</sequence>
<dbReference type="GO" id="GO:0016279">
    <property type="term" value="F:protein-lysine N-methyltransferase activity"/>
    <property type="evidence" value="ECO:0007669"/>
    <property type="project" value="TreeGrafter"/>
</dbReference>
<dbReference type="Proteomes" id="UP001271007">
    <property type="component" value="Unassembled WGS sequence"/>
</dbReference>
<feature type="compositionally biased region" description="Polar residues" evidence="1">
    <location>
        <begin position="440"/>
        <end position="449"/>
    </location>
</feature>
<evidence type="ECO:0000313" key="3">
    <source>
        <dbReference type="Proteomes" id="UP001271007"/>
    </source>
</evidence>
<feature type="region of interest" description="Disordered" evidence="1">
    <location>
        <begin position="440"/>
        <end position="462"/>
    </location>
</feature>
<dbReference type="PANTHER" id="PTHR13271:SF76">
    <property type="entry name" value="SET DOMAIN-CONTAINING PROTEIN 8"/>
    <property type="match status" value="1"/>
</dbReference>
<dbReference type="InterPro" id="IPR046341">
    <property type="entry name" value="SET_dom_sf"/>
</dbReference>
<dbReference type="PANTHER" id="PTHR13271">
    <property type="entry name" value="UNCHARACTERIZED PUTATIVE METHYLTRANSFERASE"/>
    <property type="match status" value="1"/>
</dbReference>
<dbReference type="AlphaFoldDB" id="A0AAJ0G8H5"/>
<proteinExistence type="predicted"/>
<evidence type="ECO:0008006" key="4">
    <source>
        <dbReference type="Google" id="ProtNLM"/>
    </source>
</evidence>
<name>A0AAJ0G8H5_9PEZI</name>
<dbReference type="EMBL" id="JAWDJX010000021">
    <property type="protein sequence ID" value="KAK3052310.1"/>
    <property type="molecule type" value="Genomic_DNA"/>
</dbReference>
<reference evidence="2" key="1">
    <citation type="submission" date="2023-04" db="EMBL/GenBank/DDBJ databases">
        <title>Black Yeasts Isolated from many extreme environments.</title>
        <authorList>
            <person name="Coleine C."/>
            <person name="Stajich J.E."/>
            <person name="Selbmann L."/>
        </authorList>
    </citation>
    <scope>NUCLEOTIDE SEQUENCE</scope>
    <source>
        <strain evidence="2">CCFEE 5312</strain>
    </source>
</reference>
<gene>
    <name evidence="2" type="ORF">LTR09_006520</name>
</gene>
<protein>
    <recommendedName>
        <fullName evidence="4">SET domain-containing protein</fullName>
    </recommendedName>
</protein>
<keyword evidence="3" id="KW-1185">Reference proteome</keyword>
<evidence type="ECO:0000313" key="2">
    <source>
        <dbReference type="EMBL" id="KAK3052310.1"/>
    </source>
</evidence>
<organism evidence="2 3">
    <name type="scientific">Extremus antarcticus</name>
    <dbReference type="NCBI Taxonomy" id="702011"/>
    <lineage>
        <taxon>Eukaryota</taxon>
        <taxon>Fungi</taxon>
        <taxon>Dikarya</taxon>
        <taxon>Ascomycota</taxon>
        <taxon>Pezizomycotina</taxon>
        <taxon>Dothideomycetes</taxon>
        <taxon>Dothideomycetidae</taxon>
        <taxon>Mycosphaerellales</taxon>
        <taxon>Extremaceae</taxon>
        <taxon>Extremus</taxon>
    </lineage>
</organism>
<comment type="caution">
    <text evidence="2">The sequence shown here is derived from an EMBL/GenBank/DDBJ whole genome shotgun (WGS) entry which is preliminary data.</text>
</comment>
<dbReference type="GO" id="GO:0005634">
    <property type="term" value="C:nucleus"/>
    <property type="evidence" value="ECO:0007669"/>
    <property type="project" value="TreeGrafter"/>
</dbReference>
<evidence type="ECO:0000256" key="1">
    <source>
        <dbReference type="SAM" id="MobiDB-lite"/>
    </source>
</evidence>
<dbReference type="SUPFAM" id="SSF82199">
    <property type="entry name" value="SET domain"/>
    <property type="match status" value="1"/>
</dbReference>